<evidence type="ECO:0000256" key="1">
    <source>
        <dbReference type="SAM" id="Phobius"/>
    </source>
</evidence>
<proteinExistence type="predicted"/>
<dbReference type="AlphaFoldDB" id="A0A1C3KBL9"/>
<dbReference type="VEuPathDB" id="PlasmoDB:PmUG01_07029900"/>
<evidence type="ECO:0000313" key="2">
    <source>
        <dbReference type="EMBL" id="SBT70957.1"/>
    </source>
</evidence>
<keyword evidence="1" id="KW-0812">Transmembrane</keyword>
<keyword evidence="1" id="KW-0472">Membrane</keyword>
<keyword evidence="1" id="KW-1133">Transmembrane helix</keyword>
<evidence type="ECO:0000313" key="3">
    <source>
        <dbReference type="Proteomes" id="UP000219799"/>
    </source>
</evidence>
<protein>
    <submittedName>
        <fullName evidence="2">Uncharacterized protein</fullName>
    </submittedName>
</protein>
<gene>
    <name evidence="2" type="primary">PmlGA01_070020400</name>
    <name evidence="2" type="ORF">PMLGA01_070020400</name>
</gene>
<accession>A0A1C3KBL9</accession>
<organism evidence="2 3">
    <name type="scientific">Plasmodium malariae</name>
    <dbReference type="NCBI Taxonomy" id="5858"/>
    <lineage>
        <taxon>Eukaryota</taxon>
        <taxon>Sar</taxon>
        <taxon>Alveolata</taxon>
        <taxon>Apicomplexa</taxon>
        <taxon>Aconoidasida</taxon>
        <taxon>Haemosporida</taxon>
        <taxon>Plasmodiidae</taxon>
        <taxon>Plasmodium</taxon>
        <taxon>Plasmodium (Plasmodium)</taxon>
    </lineage>
</organism>
<dbReference type="Proteomes" id="UP000219799">
    <property type="component" value="Chromosome 7"/>
</dbReference>
<dbReference type="EMBL" id="LT594495">
    <property type="protein sequence ID" value="SBT70957.1"/>
    <property type="molecule type" value="Genomic_DNA"/>
</dbReference>
<name>A0A1C3KBL9_PLAMA</name>
<reference evidence="2 3" key="1">
    <citation type="submission" date="2016-06" db="EMBL/GenBank/DDBJ databases">
        <authorList>
            <consortium name="Pathogen Informatics"/>
        </authorList>
    </citation>
    <scope>NUCLEOTIDE SEQUENCE [LARGE SCALE GENOMIC DNA]</scope>
    <source>
        <strain evidence="2">PmlGA01</strain>
    </source>
</reference>
<sequence length="204" mass="24270">MYSKKIYDVVSIENKIISNIYLLYLSYSIFKYVLFGRYNPMKDYSLHKSITFEAVLLNIMSTFTNEELTNFKMYFEKITNKQVGNISNIKKIKRMDVFEIFVIPSDNYVRFQNVLSKLFKAIFDCGGKHISKLIKIVVLRSHYDMLYNFNCYNYQLYSFLVNLLDLHEYYYEYTDLDNLFKESQRILTQLVSKGGEASVRGLFT</sequence>
<feature type="transmembrane region" description="Helical" evidence="1">
    <location>
        <begin position="20"/>
        <end position="38"/>
    </location>
</feature>